<evidence type="ECO:0000313" key="2">
    <source>
        <dbReference type="EMBL" id="KAL3418013.1"/>
    </source>
</evidence>
<keyword evidence="1" id="KW-0732">Signal</keyword>
<protein>
    <submittedName>
        <fullName evidence="2">Uncharacterized protein</fullName>
    </submittedName>
</protein>
<dbReference type="Proteomes" id="UP001629113">
    <property type="component" value="Unassembled WGS sequence"/>
</dbReference>
<reference evidence="2 3" key="1">
    <citation type="submission" date="2024-06" db="EMBL/GenBank/DDBJ databases">
        <title>Complete genome of Phlyctema vagabunda strain 19-DSS-EL-015.</title>
        <authorList>
            <person name="Fiorenzani C."/>
        </authorList>
    </citation>
    <scope>NUCLEOTIDE SEQUENCE [LARGE SCALE GENOMIC DNA]</scope>
    <source>
        <strain evidence="2 3">19-DSS-EL-015</strain>
    </source>
</reference>
<sequence>MKASTLAVYFLVGFASATRFPKMSEDNESNDSGVQAVLKQSESISRYTVNDIAAALEAILSGNSPSVACRKKGESCGAGQPCCPEAPWCRSAEGGGKKCFINEKD</sequence>
<proteinExistence type="predicted"/>
<feature type="signal peptide" evidence="1">
    <location>
        <begin position="1"/>
        <end position="17"/>
    </location>
</feature>
<keyword evidence="3" id="KW-1185">Reference proteome</keyword>
<name>A0ABR4P3Z5_9HELO</name>
<organism evidence="2 3">
    <name type="scientific">Phlyctema vagabunda</name>
    <dbReference type="NCBI Taxonomy" id="108571"/>
    <lineage>
        <taxon>Eukaryota</taxon>
        <taxon>Fungi</taxon>
        <taxon>Dikarya</taxon>
        <taxon>Ascomycota</taxon>
        <taxon>Pezizomycotina</taxon>
        <taxon>Leotiomycetes</taxon>
        <taxon>Helotiales</taxon>
        <taxon>Dermateaceae</taxon>
        <taxon>Phlyctema</taxon>
    </lineage>
</organism>
<dbReference type="EMBL" id="JBFCZG010000010">
    <property type="protein sequence ID" value="KAL3418013.1"/>
    <property type="molecule type" value="Genomic_DNA"/>
</dbReference>
<evidence type="ECO:0000313" key="3">
    <source>
        <dbReference type="Proteomes" id="UP001629113"/>
    </source>
</evidence>
<evidence type="ECO:0000256" key="1">
    <source>
        <dbReference type="SAM" id="SignalP"/>
    </source>
</evidence>
<feature type="chain" id="PRO_5047247966" evidence="1">
    <location>
        <begin position="18"/>
        <end position="105"/>
    </location>
</feature>
<comment type="caution">
    <text evidence="2">The sequence shown here is derived from an EMBL/GenBank/DDBJ whole genome shotgun (WGS) entry which is preliminary data.</text>
</comment>
<accession>A0ABR4P3Z5</accession>
<gene>
    <name evidence="2" type="ORF">PVAG01_11023</name>
</gene>